<dbReference type="OrthoDB" id="9801421at2"/>
<dbReference type="PROSITE" id="PS51257">
    <property type="entry name" value="PROKAR_LIPOPROTEIN"/>
    <property type="match status" value="1"/>
</dbReference>
<dbReference type="InterPro" id="IPR029058">
    <property type="entry name" value="AB_hydrolase_fold"/>
</dbReference>
<comment type="caution">
    <text evidence="7">The sequence shown here is derived from an EMBL/GenBank/DDBJ whole genome shotgun (WGS) entry which is preliminary data.</text>
</comment>
<dbReference type="RefSeq" id="WP_100235544.1">
    <property type="nucleotide sequence ID" value="NZ_PGVG01000036.1"/>
</dbReference>
<dbReference type="GO" id="GO:0070012">
    <property type="term" value="F:oligopeptidase activity"/>
    <property type="evidence" value="ECO:0007669"/>
    <property type="project" value="TreeGrafter"/>
</dbReference>
<dbReference type="PANTHER" id="PTHR42881">
    <property type="entry name" value="PROLYL ENDOPEPTIDASE"/>
    <property type="match status" value="1"/>
</dbReference>
<dbReference type="PRINTS" id="PR00862">
    <property type="entry name" value="PROLIGOPTASE"/>
</dbReference>
<dbReference type="Pfam" id="PF02897">
    <property type="entry name" value="Peptidase_S9_N"/>
    <property type="match status" value="1"/>
</dbReference>
<reference evidence="7 8" key="1">
    <citation type="submission" date="2017-11" db="EMBL/GenBank/DDBJ databases">
        <title>Bradyrhizobium forestalis sp. nov., an efficient nitrogen-fixing bacterium isolated from nodules of forest legume species in the Amazon.</title>
        <authorList>
            <person name="Costa E.M."/>
            <person name="Guimaraes A."/>
            <person name="Carvalho T.S."/>
            <person name="Rodrigues T.L."/>
            <person name="Ribeiro P.R.A."/>
            <person name="Lebbe L."/>
            <person name="Willems A."/>
            <person name="Moreira F.M.S."/>
        </authorList>
    </citation>
    <scope>NUCLEOTIDE SEQUENCE [LARGE SCALE GENOMIC DNA]</scope>
    <source>
        <strain evidence="7 8">INPA54B</strain>
    </source>
</reference>
<proteinExistence type="predicted"/>
<feature type="signal peptide" evidence="4">
    <location>
        <begin position="1"/>
        <end position="23"/>
    </location>
</feature>
<protein>
    <submittedName>
        <fullName evidence="7">S9 family peptidase</fullName>
    </submittedName>
</protein>
<dbReference type="AlphaFoldDB" id="A0A2M8R104"/>
<accession>A0A2M8R104</accession>
<dbReference type="InterPro" id="IPR001375">
    <property type="entry name" value="Peptidase_S9_cat"/>
</dbReference>
<sequence length="706" mass="78424">MKSSLLFATLMAIACLISTTLSQERTDAALTDDPFRWLEEIEGPAAVAWVRAENEKTLEVLQSDPRYRHFYEQALSILQKDRIADIQLEGRGLEHFWQDENQVRGVWRRTTRESDRGQDPKWEAILDVDALAVAENRNWVFRGASCLPPEERLCLISLSDGGKEAVSMREFDRTAKTFVADGFSLPEGKQDVSWVDRDTLLVARDWGEGTLTQAGYPFVVKELKRAQSLSEAREIYRGEPTDSETQSLVLRDSERHIHATGAVRAISSFESEYVVFRPDGPVKLNLPKKAAIVALACGRLLVKLDEDWTPSEDNRFTAGSVISYDLDEWKQDPLRAKASLVFQPGPRQAVSELTATKKFLILTILENVQSKALVYKYARGAWSATPIPLPEHTGVSLSVTYDEADRVKFTVSSYLGPISVWYFDAESKRLAELKKTPSAFDASKHVVEQLEATSRDGTSIPYFLVRPKNARFDGAIPTLLHGYGGFQVPLLPSDLGPGGRLWLEQGNAYVVANLRGGGEFGPQWHQAAQGATKQTTWDDFLAVAEDLIRRKITSPRRLGVIGGSQGGLLVGAAITQSPELFNAAIIEVPLLDMLRYTKLGAGASWIGEYGDPAIAEQRAWIESYSPYQKLVAGKTYPVPLILTSTKDDHVHPAHGRKAAAKLAALGQPYLYYENIDGGHSAAANLTEHARQLALEYTYAWRRLCSE</sequence>
<keyword evidence="2" id="KW-0378">Hydrolase</keyword>
<evidence type="ECO:0000313" key="8">
    <source>
        <dbReference type="Proteomes" id="UP000231194"/>
    </source>
</evidence>
<keyword evidence="4" id="KW-0732">Signal</keyword>
<dbReference type="Gene3D" id="2.130.10.120">
    <property type="entry name" value="Prolyl oligopeptidase, N-terminal domain"/>
    <property type="match status" value="1"/>
</dbReference>
<dbReference type="Proteomes" id="UP000231194">
    <property type="component" value="Unassembled WGS sequence"/>
</dbReference>
<evidence type="ECO:0000256" key="2">
    <source>
        <dbReference type="ARBA" id="ARBA00022801"/>
    </source>
</evidence>
<name>A0A2M8R104_9BRAD</name>
<dbReference type="PANTHER" id="PTHR42881:SF13">
    <property type="entry name" value="PROLYL ENDOPEPTIDASE"/>
    <property type="match status" value="1"/>
</dbReference>
<evidence type="ECO:0000256" key="4">
    <source>
        <dbReference type="SAM" id="SignalP"/>
    </source>
</evidence>
<dbReference type="Gene3D" id="3.40.50.1820">
    <property type="entry name" value="alpha/beta hydrolase"/>
    <property type="match status" value="1"/>
</dbReference>
<feature type="domain" description="Peptidase S9A N-terminal" evidence="6">
    <location>
        <begin position="31"/>
        <end position="434"/>
    </location>
</feature>
<dbReference type="InterPro" id="IPR023302">
    <property type="entry name" value="Pept_S9A_N"/>
</dbReference>
<organism evidence="7 8">
    <name type="scientific">Bradyrhizobium forestalis</name>
    <dbReference type="NCBI Taxonomy" id="1419263"/>
    <lineage>
        <taxon>Bacteria</taxon>
        <taxon>Pseudomonadati</taxon>
        <taxon>Pseudomonadota</taxon>
        <taxon>Alphaproteobacteria</taxon>
        <taxon>Hyphomicrobiales</taxon>
        <taxon>Nitrobacteraceae</taxon>
        <taxon>Bradyrhizobium</taxon>
    </lineage>
</organism>
<dbReference type="InterPro" id="IPR002470">
    <property type="entry name" value="Peptidase_S9A"/>
</dbReference>
<feature type="domain" description="Peptidase S9 prolyl oligopeptidase catalytic" evidence="5">
    <location>
        <begin position="502"/>
        <end position="701"/>
    </location>
</feature>
<feature type="chain" id="PRO_5014740827" evidence="4">
    <location>
        <begin position="24"/>
        <end position="706"/>
    </location>
</feature>
<evidence type="ECO:0000259" key="6">
    <source>
        <dbReference type="Pfam" id="PF02897"/>
    </source>
</evidence>
<evidence type="ECO:0000256" key="1">
    <source>
        <dbReference type="ARBA" id="ARBA00022670"/>
    </source>
</evidence>
<dbReference type="GO" id="GO:0006508">
    <property type="term" value="P:proteolysis"/>
    <property type="evidence" value="ECO:0007669"/>
    <property type="project" value="UniProtKB-KW"/>
</dbReference>
<evidence type="ECO:0000256" key="3">
    <source>
        <dbReference type="ARBA" id="ARBA00022825"/>
    </source>
</evidence>
<dbReference type="SUPFAM" id="SSF53474">
    <property type="entry name" value="alpha/beta-Hydrolases"/>
    <property type="match status" value="1"/>
</dbReference>
<dbReference type="SUPFAM" id="SSF50993">
    <property type="entry name" value="Peptidase/esterase 'gauge' domain"/>
    <property type="match status" value="1"/>
</dbReference>
<gene>
    <name evidence="7" type="ORF">CVM73_30685</name>
</gene>
<keyword evidence="3" id="KW-0720">Serine protease</keyword>
<keyword evidence="8" id="KW-1185">Reference proteome</keyword>
<evidence type="ECO:0000313" key="7">
    <source>
        <dbReference type="EMBL" id="PJG51498.1"/>
    </source>
</evidence>
<dbReference type="GO" id="GO:0004252">
    <property type="term" value="F:serine-type endopeptidase activity"/>
    <property type="evidence" value="ECO:0007669"/>
    <property type="project" value="InterPro"/>
</dbReference>
<dbReference type="Pfam" id="PF00326">
    <property type="entry name" value="Peptidase_S9"/>
    <property type="match status" value="1"/>
</dbReference>
<dbReference type="GO" id="GO:0005829">
    <property type="term" value="C:cytosol"/>
    <property type="evidence" value="ECO:0007669"/>
    <property type="project" value="TreeGrafter"/>
</dbReference>
<dbReference type="InterPro" id="IPR051167">
    <property type="entry name" value="Prolyl_oligopep/macrocyclase"/>
</dbReference>
<keyword evidence="1" id="KW-0645">Protease</keyword>
<dbReference type="EMBL" id="PGVG01000036">
    <property type="protein sequence ID" value="PJG51498.1"/>
    <property type="molecule type" value="Genomic_DNA"/>
</dbReference>
<evidence type="ECO:0000259" key="5">
    <source>
        <dbReference type="Pfam" id="PF00326"/>
    </source>
</evidence>